<reference evidence="1 2" key="1">
    <citation type="submission" date="2018-02" db="EMBL/GenBank/DDBJ databases">
        <title>Draft genome of wild Prunus yedoensis var. nudiflora.</title>
        <authorList>
            <person name="Baek S."/>
            <person name="Kim J.-H."/>
            <person name="Choi K."/>
            <person name="Kim G.-B."/>
            <person name="Cho A."/>
            <person name="Jang H."/>
            <person name="Shin C.-H."/>
            <person name="Yu H.-J."/>
            <person name="Mun J.-H."/>
        </authorList>
    </citation>
    <scope>NUCLEOTIDE SEQUENCE [LARGE SCALE GENOMIC DNA]</scope>
    <source>
        <strain evidence="2">cv. Jeju island</strain>
        <tissue evidence="1">Leaf</tissue>
    </source>
</reference>
<proteinExistence type="predicted"/>
<dbReference type="AlphaFoldDB" id="A0A314YSN3"/>
<dbReference type="Proteomes" id="UP000250321">
    <property type="component" value="Unassembled WGS sequence"/>
</dbReference>
<dbReference type="InterPro" id="IPR012677">
    <property type="entry name" value="Nucleotide-bd_a/b_plait_sf"/>
</dbReference>
<accession>A0A314YSN3</accession>
<dbReference type="STRING" id="2094558.A0A314YSN3"/>
<dbReference type="Gene3D" id="3.30.70.330">
    <property type="match status" value="1"/>
</dbReference>
<dbReference type="InterPro" id="IPR035979">
    <property type="entry name" value="RBD_domain_sf"/>
</dbReference>
<evidence type="ECO:0000313" key="1">
    <source>
        <dbReference type="EMBL" id="PQQ09189.1"/>
    </source>
</evidence>
<dbReference type="SUPFAM" id="SSF54928">
    <property type="entry name" value="RNA-binding domain, RBD"/>
    <property type="match status" value="1"/>
</dbReference>
<keyword evidence="2" id="KW-1185">Reference proteome</keyword>
<protein>
    <submittedName>
        <fullName evidence="1">Glycine-rich RNA-binding protein RZ1A</fullName>
    </submittedName>
</protein>
<comment type="caution">
    <text evidence="1">The sequence shown here is derived from an EMBL/GenBank/DDBJ whole genome shotgun (WGS) entry which is preliminary data.</text>
</comment>
<dbReference type="OrthoDB" id="439808at2759"/>
<evidence type="ECO:0000313" key="2">
    <source>
        <dbReference type="Proteomes" id="UP000250321"/>
    </source>
</evidence>
<dbReference type="EMBL" id="PJQY01000637">
    <property type="protein sequence ID" value="PQQ09189.1"/>
    <property type="molecule type" value="Genomic_DNA"/>
</dbReference>
<gene>
    <name evidence="1" type="ORF">Pyn_31334</name>
</gene>
<name>A0A314YSN3_PRUYE</name>
<organism evidence="1 2">
    <name type="scientific">Prunus yedoensis var. nudiflora</name>
    <dbReference type="NCBI Taxonomy" id="2094558"/>
    <lineage>
        <taxon>Eukaryota</taxon>
        <taxon>Viridiplantae</taxon>
        <taxon>Streptophyta</taxon>
        <taxon>Embryophyta</taxon>
        <taxon>Tracheophyta</taxon>
        <taxon>Spermatophyta</taxon>
        <taxon>Magnoliopsida</taxon>
        <taxon>eudicotyledons</taxon>
        <taxon>Gunneridae</taxon>
        <taxon>Pentapetalae</taxon>
        <taxon>rosids</taxon>
        <taxon>fabids</taxon>
        <taxon>Rosales</taxon>
        <taxon>Rosaceae</taxon>
        <taxon>Amygdaloideae</taxon>
        <taxon>Amygdaleae</taxon>
        <taxon>Prunus</taxon>
    </lineage>
</organism>
<dbReference type="GO" id="GO:0003676">
    <property type="term" value="F:nucleic acid binding"/>
    <property type="evidence" value="ECO:0007669"/>
    <property type="project" value="InterPro"/>
</dbReference>
<sequence length="154" mass="17439">MQMRERGNEGKVLTSIGNTLGYVFRREIDEMERGIWLGGAVAASIANTGFVLEAEAKPQKASLSLSLCFSPRLRSKSLRRSLLFRKMSEELEYRCFIGGLAWSTSDRSLKDAFDKFGKLVEAKDDTAWRNQLVWMTIVSHEGLGFRREIGNGRE</sequence>